<dbReference type="InterPro" id="IPR015500">
    <property type="entry name" value="Peptidase_S8_subtilisin-rel"/>
</dbReference>
<evidence type="ECO:0000256" key="6">
    <source>
        <dbReference type="PROSITE-ProRule" id="PRU01240"/>
    </source>
</evidence>
<evidence type="ECO:0000256" key="5">
    <source>
        <dbReference type="PIRSR" id="PIRSR615500-1"/>
    </source>
</evidence>
<dbReference type="EMBL" id="SDIK01000003">
    <property type="protein sequence ID" value="TXJ63454.1"/>
    <property type="molecule type" value="Genomic_DNA"/>
</dbReference>
<dbReference type="InterPro" id="IPR023828">
    <property type="entry name" value="Peptidase_S8_Ser-AS"/>
</dbReference>
<feature type="domain" description="Peptidase S8/S53" evidence="7">
    <location>
        <begin position="142"/>
        <end position="330"/>
    </location>
</feature>
<keyword evidence="4 6" id="KW-0720">Serine protease</keyword>
<evidence type="ECO:0000256" key="1">
    <source>
        <dbReference type="ARBA" id="ARBA00011073"/>
    </source>
</evidence>
<comment type="caution">
    <text evidence="8">The sequence shown here is derived from an EMBL/GenBank/DDBJ whole genome shotgun (WGS) entry which is preliminary data.</text>
</comment>
<dbReference type="OrthoDB" id="1489355at2"/>
<dbReference type="RefSeq" id="WP_130829521.1">
    <property type="nucleotide sequence ID" value="NZ_SDIK01000003.1"/>
</dbReference>
<feature type="active site" description="Charge relay system" evidence="5 6">
    <location>
        <position position="586"/>
    </location>
</feature>
<dbReference type="InterPro" id="IPR036852">
    <property type="entry name" value="Peptidase_S8/S53_dom_sf"/>
</dbReference>
<keyword evidence="3 6" id="KW-0378">Hydrolase</keyword>
<comment type="similarity">
    <text evidence="1 6">Belongs to the peptidase S8 family.</text>
</comment>
<reference evidence="9" key="1">
    <citation type="submission" date="2019-05" db="EMBL/GenBank/DDBJ databases">
        <title>Prevotella brunnea sp. nov., isolated from a wound of a patient.</title>
        <authorList>
            <person name="Buhl M."/>
        </authorList>
    </citation>
    <scope>NUCLEOTIDE SEQUENCE [LARGE SCALE GENOMIC DNA]</scope>
    <source>
        <strain evidence="9">A2672</strain>
    </source>
</reference>
<proteinExistence type="inferred from homology"/>
<dbReference type="GO" id="GO:0006508">
    <property type="term" value="P:proteolysis"/>
    <property type="evidence" value="ECO:0007669"/>
    <property type="project" value="UniProtKB-KW"/>
</dbReference>
<gene>
    <name evidence="8" type="ORF">ETF27_00245</name>
</gene>
<name>A0A5C8GNE5_9BACT</name>
<keyword evidence="9" id="KW-1185">Reference proteome</keyword>
<dbReference type="PROSITE" id="PS00138">
    <property type="entry name" value="SUBTILASE_SER"/>
    <property type="match status" value="1"/>
</dbReference>
<dbReference type="PANTHER" id="PTHR43806:SF11">
    <property type="entry name" value="CEREVISIN-RELATED"/>
    <property type="match status" value="1"/>
</dbReference>
<feature type="domain" description="Peptidase S8/S53" evidence="7">
    <location>
        <begin position="451"/>
        <end position="636"/>
    </location>
</feature>
<dbReference type="Proteomes" id="UP000321612">
    <property type="component" value="Unassembled WGS sequence"/>
</dbReference>
<feature type="active site" description="Charge relay system" evidence="5 6">
    <location>
        <position position="213"/>
    </location>
</feature>
<keyword evidence="2 6" id="KW-0645">Protease</keyword>
<dbReference type="GO" id="GO:0004252">
    <property type="term" value="F:serine-type endopeptidase activity"/>
    <property type="evidence" value="ECO:0007669"/>
    <property type="project" value="UniProtKB-UniRule"/>
</dbReference>
<dbReference type="Pfam" id="PF00082">
    <property type="entry name" value="Peptidase_S8"/>
    <property type="match status" value="2"/>
</dbReference>
<accession>A0A5C8GNE5</accession>
<protein>
    <submittedName>
        <fullName evidence="8">Peptidase</fullName>
    </submittedName>
</protein>
<evidence type="ECO:0000259" key="7">
    <source>
        <dbReference type="Pfam" id="PF00082"/>
    </source>
</evidence>
<dbReference type="Gene3D" id="3.40.50.200">
    <property type="entry name" value="Peptidase S8/S53 domain"/>
    <property type="match status" value="2"/>
</dbReference>
<evidence type="ECO:0000256" key="4">
    <source>
        <dbReference type="ARBA" id="ARBA00022825"/>
    </source>
</evidence>
<evidence type="ECO:0000313" key="9">
    <source>
        <dbReference type="Proteomes" id="UP000321612"/>
    </source>
</evidence>
<dbReference type="PRINTS" id="PR00723">
    <property type="entry name" value="SUBTILISIN"/>
</dbReference>
<dbReference type="PROSITE" id="PS51892">
    <property type="entry name" value="SUBTILASE"/>
    <property type="match status" value="1"/>
</dbReference>
<dbReference type="SUPFAM" id="SSF52743">
    <property type="entry name" value="Subtilisin-like"/>
    <property type="match status" value="1"/>
</dbReference>
<evidence type="ECO:0000313" key="8">
    <source>
        <dbReference type="EMBL" id="TXJ63454.1"/>
    </source>
</evidence>
<dbReference type="PANTHER" id="PTHR43806">
    <property type="entry name" value="PEPTIDASE S8"/>
    <property type="match status" value="1"/>
</dbReference>
<evidence type="ECO:0000256" key="3">
    <source>
        <dbReference type="ARBA" id="ARBA00022801"/>
    </source>
</evidence>
<dbReference type="AlphaFoldDB" id="A0A5C8GNE5"/>
<feature type="active site" description="Charge relay system" evidence="5 6">
    <location>
        <position position="151"/>
    </location>
</feature>
<sequence>MKKFSIFLFLFHLALIVFAQRPDYLKMSGLVRQAAMENVLHQRQLRSPSSPPIRRSILTAFVRIKGDAAKILRANGCRKLSQLGDIYIVSIPLNRLTSLSLHPDVLRIEAGNRACAQMDTTATFVNALPVYVGKELPQGYTGKGVIVGVQDIGFDLTHPNFYSADMSRYRIKAMWDQLSKDTIGSELPVGRDYQGEEALLAIGHPLDGFTQTHGTHTAGIAAGSGAEGNGRVSPYRGIAYDADLVMVANAAGDNVALIDSADYYKYTYATDALGFKYIFDYADRQGKPCVINFSEGSHQDLRGDDRLYYEYLRLLTGPGHILVASAGNDADWINHIRKPVGKAKAGSFVLGNLDKAYFTVKSDKPFTFRIKVYADRQYPQIADISTETILAAPDSLFADTVIIDGKTYLWRVVGYPSDFNSSETVYDISLSCLPRLGHDVPVSLELVGNESAIDLYRIGGYLLPNPLDPSLKDGDNTYSIHSPSSAPCVISVGATAYRRGFLNYLGEWKDYNQGTGGVRTSFSGVGPTLDGRTKPDVMAPGQNIISSYSSFFINNPDNVGKPLSSDVRHFDYNGTTYAWNSNGGTSMSSPIVAGAIALWLQAYPRLTPEDCLDVFSKTCTHYDSSLVYPNNLYGYGQIDVYEGLKEVMRKAAAGIEESPRELKTSDNRIYHLDGRYAGTSVAELPRGIYIRNHKKYVKP</sequence>
<organism evidence="8 9">
    <name type="scientific">Prevotella brunnea</name>
    <dbReference type="NCBI Taxonomy" id="2508867"/>
    <lineage>
        <taxon>Bacteria</taxon>
        <taxon>Pseudomonadati</taxon>
        <taxon>Bacteroidota</taxon>
        <taxon>Bacteroidia</taxon>
        <taxon>Bacteroidales</taxon>
        <taxon>Prevotellaceae</taxon>
        <taxon>Prevotella</taxon>
    </lineage>
</organism>
<dbReference type="InterPro" id="IPR050131">
    <property type="entry name" value="Peptidase_S8_subtilisin-like"/>
</dbReference>
<dbReference type="InterPro" id="IPR000209">
    <property type="entry name" value="Peptidase_S8/S53_dom"/>
</dbReference>
<evidence type="ECO:0000256" key="2">
    <source>
        <dbReference type="ARBA" id="ARBA00022670"/>
    </source>
</evidence>